<dbReference type="Proteomes" id="UP000198287">
    <property type="component" value="Unassembled WGS sequence"/>
</dbReference>
<feature type="domain" description="DUF7042" evidence="2">
    <location>
        <begin position="476"/>
        <end position="573"/>
    </location>
</feature>
<sequence>METSHQICIILMLIIIVSAGESGLSPDLRISPQASSLIAEPPPPHRAGLEGCHFPVRWEGNWFQSGVHQTITINRNTINTKGRCLEMDGEKYLVYNEKENCYRCGIFHERHYNLITYKETFCITERTSIENLCRTDKFSENLYSMFRLDAVPIDCPFRAPMTFTYNECRNPVSSIEACLKPSQLLFNYQACADIPGSESTVEELSCLGSWKEGSYRYLVGLISYQHHASYEERFRCFVYEKVKKGSIGLGLLGHQGYSNSIVRSSPLTFNSTSSSSSSASLTSDANSNNNNNANSNTVLYRISVGADATCDGLSPYEGSRTMTFRRAVQPPKQCYFPSWLQIHARWHTLDQRTLFMFNSTVMRMANGSKEHVANIGTTTDLNNFANPNVLTSIALCSQIVENPSPDEYTVVLQVTSSQCFLNPSYICSRIVRRDTHIVEMQMGTLTRQADDACHPINFNANQLPYTTLTSSNSAKKRCPSLGHFGITSLAQEGRSVRDTCKNGHRSFSVGCSSKNTMEFRVLCNTDAHPEVVSEYACHGWWEENGINYLITTLTSRSISSPGPRKYCFIYRDMPIPLESKTYQEKLKLRKKSFIGGDDELFQDHDFQRIMQFSAILDSCSRDVSPGIEGFLAFNVTSKAIIFYLLFRTLQRHIRVINTNPLDRLMAACHHCADGDCDAVVAPEMISSHHCNEMGKLLVLLVVGVSSSNILK</sequence>
<name>A0A226D606_FOLCA</name>
<reference evidence="5 6" key="1">
    <citation type="submission" date="2015-12" db="EMBL/GenBank/DDBJ databases">
        <title>The genome of Folsomia candida.</title>
        <authorList>
            <person name="Faddeeva A."/>
            <person name="Derks M.F."/>
            <person name="Anvar Y."/>
            <person name="Smit S."/>
            <person name="Van Straalen N."/>
            <person name="Roelofs D."/>
        </authorList>
    </citation>
    <scope>NUCLEOTIDE SEQUENCE [LARGE SCALE GENOMIC DNA]</scope>
    <source>
        <strain evidence="5 6">VU population</strain>
        <tissue evidence="5">Whole body</tissue>
    </source>
</reference>
<dbReference type="GO" id="GO:0061909">
    <property type="term" value="P:autophagosome-lysosome fusion"/>
    <property type="evidence" value="ECO:0007669"/>
    <property type="project" value="TreeGrafter"/>
</dbReference>
<feature type="domain" description="DUF7042" evidence="2">
    <location>
        <begin position="152"/>
        <end position="321"/>
    </location>
</feature>
<protein>
    <submittedName>
        <fullName evidence="5">Uncharacterized protein</fullName>
    </submittedName>
</protein>
<evidence type="ECO:0000313" key="6">
    <source>
        <dbReference type="Proteomes" id="UP000198287"/>
    </source>
</evidence>
<dbReference type="InterPro" id="IPR055470">
    <property type="entry name" value="DUF7042"/>
</dbReference>
<organism evidence="5 6">
    <name type="scientific">Folsomia candida</name>
    <name type="common">Springtail</name>
    <dbReference type="NCBI Taxonomy" id="158441"/>
    <lineage>
        <taxon>Eukaryota</taxon>
        <taxon>Metazoa</taxon>
        <taxon>Ecdysozoa</taxon>
        <taxon>Arthropoda</taxon>
        <taxon>Hexapoda</taxon>
        <taxon>Collembola</taxon>
        <taxon>Entomobryomorpha</taxon>
        <taxon>Isotomoidea</taxon>
        <taxon>Isotomidae</taxon>
        <taxon>Proisotominae</taxon>
        <taxon>Folsomia</taxon>
    </lineage>
</organism>
<dbReference type="Pfam" id="PF23069">
    <property type="entry name" value="DUF7042"/>
    <property type="match status" value="2"/>
</dbReference>
<feature type="non-terminal residue" evidence="5">
    <location>
        <position position="711"/>
    </location>
</feature>
<feature type="chain" id="PRO_5012443410" evidence="1">
    <location>
        <begin position="20"/>
        <end position="711"/>
    </location>
</feature>
<dbReference type="InterPro" id="IPR055471">
    <property type="entry name" value="DUF7043"/>
</dbReference>
<keyword evidence="6" id="KW-1185">Reference proteome</keyword>
<dbReference type="Pfam" id="PF23070">
    <property type="entry name" value="DUF7043"/>
    <property type="match status" value="1"/>
</dbReference>
<evidence type="ECO:0000259" key="4">
    <source>
        <dbReference type="Pfam" id="PF23071"/>
    </source>
</evidence>
<dbReference type="AlphaFoldDB" id="A0A226D606"/>
<evidence type="ECO:0000259" key="2">
    <source>
        <dbReference type="Pfam" id="PF23069"/>
    </source>
</evidence>
<dbReference type="STRING" id="158441.A0A226D606"/>
<dbReference type="InterPro" id="IPR055472">
    <property type="entry name" value="DUF7044"/>
</dbReference>
<gene>
    <name evidence="5" type="ORF">Fcan01_24655</name>
</gene>
<dbReference type="OrthoDB" id="9979716at2759"/>
<evidence type="ECO:0000256" key="1">
    <source>
        <dbReference type="SAM" id="SignalP"/>
    </source>
</evidence>
<keyword evidence="1" id="KW-0732">Signal</keyword>
<proteinExistence type="predicted"/>
<feature type="domain" description="DUF7044" evidence="4">
    <location>
        <begin position="51"/>
        <end position="136"/>
    </location>
</feature>
<feature type="domain" description="DUF7043" evidence="3">
    <location>
        <begin position="332"/>
        <end position="462"/>
    </location>
</feature>
<feature type="signal peptide" evidence="1">
    <location>
        <begin position="1"/>
        <end position="19"/>
    </location>
</feature>
<accession>A0A226D606</accession>
<evidence type="ECO:0000259" key="3">
    <source>
        <dbReference type="Pfam" id="PF23070"/>
    </source>
</evidence>
<evidence type="ECO:0000313" key="5">
    <source>
        <dbReference type="EMBL" id="OXA40583.1"/>
    </source>
</evidence>
<dbReference type="EMBL" id="LNIX01000033">
    <property type="protein sequence ID" value="OXA40583.1"/>
    <property type="molecule type" value="Genomic_DNA"/>
</dbReference>
<dbReference type="OMA" id="PEMISSH"/>
<comment type="caution">
    <text evidence="5">The sequence shown here is derived from an EMBL/GenBank/DDBJ whole genome shotgun (WGS) entry which is preliminary data.</text>
</comment>
<dbReference type="Pfam" id="PF23071">
    <property type="entry name" value="DUF7044"/>
    <property type="match status" value="1"/>
</dbReference>
<dbReference type="PANTHER" id="PTHR22255:SF9">
    <property type="entry name" value="LP06548P"/>
    <property type="match status" value="1"/>
</dbReference>
<dbReference type="PANTHER" id="PTHR22255">
    <property type="entry name" value="LP06548P"/>
    <property type="match status" value="1"/>
</dbReference>